<evidence type="ECO:0000313" key="2">
    <source>
        <dbReference type="Proteomes" id="UP001168877"/>
    </source>
</evidence>
<dbReference type="Proteomes" id="UP001168877">
    <property type="component" value="Unassembled WGS sequence"/>
</dbReference>
<proteinExistence type="predicted"/>
<evidence type="ECO:0008006" key="3">
    <source>
        <dbReference type="Google" id="ProtNLM"/>
    </source>
</evidence>
<sequence>MTIEIPPIEIPSGSNTKYGTAKEVWDAIKRSYLDASDSSQVYELMKKTFQLRQDGQPLIEYYNELNSIFIELDYRRPNDIECTANSEKYMKRIAEDRVYMFLAGLDHNLDQVSSRVLATLPFT</sequence>
<gene>
    <name evidence="1" type="ORF">LWI29_009658</name>
</gene>
<protein>
    <recommendedName>
        <fullName evidence="3">Retrotransposon gag domain-containing protein</fullName>
    </recommendedName>
</protein>
<organism evidence="1 2">
    <name type="scientific">Acer saccharum</name>
    <name type="common">Sugar maple</name>
    <dbReference type="NCBI Taxonomy" id="4024"/>
    <lineage>
        <taxon>Eukaryota</taxon>
        <taxon>Viridiplantae</taxon>
        <taxon>Streptophyta</taxon>
        <taxon>Embryophyta</taxon>
        <taxon>Tracheophyta</taxon>
        <taxon>Spermatophyta</taxon>
        <taxon>Magnoliopsida</taxon>
        <taxon>eudicotyledons</taxon>
        <taxon>Gunneridae</taxon>
        <taxon>Pentapetalae</taxon>
        <taxon>rosids</taxon>
        <taxon>malvids</taxon>
        <taxon>Sapindales</taxon>
        <taxon>Sapindaceae</taxon>
        <taxon>Hippocastanoideae</taxon>
        <taxon>Acereae</taxon>
        <taxon>Acer</taxon>
    </lineage>
</organism>
<reference evidence="1" key="1">
    <citation type="journal article" date="2022" name="Plant J.">
        <title>Strategies of tolerance reflected in two North American maple genomes.</title>
        <authorList>
            <person name="McEvoy S.L."/>
            <person name="Sezen U.U."/>
            <person name="Trouern-Trend A."/>
            <person name="McMahon S.M."/>
            <person name="Schaberg P.G."/>
            <person name="Yang J."/>
            <person name="Wegrzyn J.L."/>
            <person name="Swenson N.G."/>
        </authorList>
    </citation>
    <scope>NUCLEOTIDE SEQUENCE</scope>
    <source>
        <strain evidence="1">NS2018</strain>
    </source>
</reference>
<dbReference type="AlphaFoldDB" id="A0AA39VSS1"/>
<dbReference type="PANTHER" id="PTHR37610:SF40">
    <property type="entry name" value="OS01G0909600 PROTEIN"/>
    <property type="match status" value="1"/>
</dbReference>
<reference evidence="1" key="2">
    <citation type="submission" date="2023-06" db="EMBL/GenBank/DDBJ databases">
        <authorList>
            <person name="Swenson N.G."/>
            <person name="Wegrzyn J.L."/>
            <person name="Mcevoy S.L."/>
        </authorList>
    </citation>
    <scope>NUCLEOTIDE SEQUENCE</scope>
    <source>
        <strain evidence="1">NS2018</strain>
        <tissue evidence="1">Leaf</tissue>
    </source>
</reference>
<evidence type="ECO:0000313" key="1">
    <source>
        <dbReference type="EMBL" id="KAK0591880.1"/>
    </source>
</evidence>
<name>A0AA39VSS1_ACESA</name>
<dbReference type="EMBL" id="JAUESC010000380">
    <property type="protein sequence ID" value="KAK0591880.1"/>
    <property type="molecule type" value="Genomic_DNA"/>
</dbReference>
<dbReference type="PANTHER" id="PTHR37610">
    <property type="entry name" value="CCHC-TYPE DOMAIN-CONTAINING PROTEIN"/>
    <property type="match status" value="1"/>
</dbReference>
<keyword evidence="2" id="KW-1185">Reference proteome</keyword>
<comment type="caution">
    <text evidence="1">The sequence shown here is derived from an EMBL/GenBank/DDBJ whole genome shotgun (WGS) entry which is preliminary data.</text>
</comment>
<accession>A0AA39VSS1</accession>